<proteinExistence type="predicted"/>
<organism evidence="1 2">
    <name type="scientific">Mucilaginibacter ginsenosidivorans</name>
    <dbReference type="NCBI Taxonomy" id="398053"/>
    <lineage>
        <taxon>Bacteria</taxon>
        <taxon>Pseudomonadati</taxon>
        <taxon>Bacteroidota</taxon>
        <taxon>Sphingobacteriia</taxon>
        <taxon>Sphingobacteriales</taxon>
        <taxon>Sphingobacteriaceae</taxon>
        <taxon>Mucilaginibacter</taxon>
    </lineage>
</organism>
<dbReference type="RefSeq" id="WP_147034248.1">
    <property type="nucleotide sequence ID" value="NZ_CP042436.1"/>
</dbReference>
<evidence type="ECO:0000313" key="2">
    <source>
        <dbReference type="Proteomes" id="UP000321479"/>
    </source>
</evidence>
<evidence type="ECO:0000313" key="1">
    <source>
        <dbReference type="EMBL" id="QEC65423.1"/>
    </source>
</evidence>
<gene>
    <name evidence="1" type="ORF">FRZ54_23585</name>
</gene>
<keyword evidence="2" id="KW-1185">Reference proteome</keyword>
<dbReference type="KEGG" id="mgin:FRZ54_23585"/>
<dbReference type="EMBL" id="CP042436">
    <property type="protein sequence ID" value="QEC65423.1"/>
    <property type="molecule type" value="Genomic_DNA"/>
</dbReference>
<sequence>MQQQDIINLIQELSSSLGQPDAGTGTTALQSQLAPILLNDLQANAIKPVKSATPATPVMPARNKISLGGLFPVSSQLLTDSPGVFKTIGKKAGTTITTITVGDKSGSGILNQLPVIPVKVAPVKTTIPPVKTTAPPVSIPIRNINETISIFLDTDTAHPAVIVPITISIIKIDLPGTPTKYTVTAGSIWILSKLIAATAPVGTYTGLIISGGSITFNQHLDINSNKAVVMPAGAVCTVALNLKQPVNNTASPDNIGIDAMNAQVVLPATFSFTLTEAGIKINGFADASWKLYGSANTFQYDPAAAPVYNPALNGIYIGCNVTAPTFAVSKCDSTFFTVQGSAPILKGYWDLPVATIDITQANTALGTGALAALCLSGMQVSWTGLKGGPVKLAAPLLSATVGIIGVTDLFAGNRYGKQHYDLWSNETTGRLSTADIGYSKQFGLYFLSIQAGEELLSTNVSFIANIDRPVRVDDSPVSVKGSNALLYQAVIPGKKIALLYDSQLLLQNYPPPPNTTLTSVPQQAMALTNGLLTTTPVSGVILFGELSNATTFAQARLILSFGLFNLTPALPDPYAASRLYWGSQRGVTGITATGAANGQVQKTLPLSQVQSLLTGLVSWPQPGAPAKAPQAAKVSFAITPLANTTVAAAGIVKPQKVQTRAVAQPDPGQRWDQATAQFGTPNFCMLDVSTNADLMGVSFSTTNIQAKSDGQSSTIQPVDNSAEADMLQILGMDLATPGKFVRAFMVPEITWEPVVNLTPPAVKSGAQDPPLGWLLFGDDGGPTQLFNNSPKVVPIAPVPVSKFIVDSYTHTPPGNPLITASLFTLPFGMRSMAIMNSGTPQPVNIKPPTLSIEPQDFDITPKNVPNAPQKIVSGGLQIAARGQQDTTQPNVSPSFSGFTVQLRNVLNASGTAANAGVLGPDVDYIFNQQFQPPLIHKVGVPVERIDFSGYGASMFSNWLDPNASIAATSQAKFDVIVGRTSLEIIQVKSLVYPWGIRVVRTVTIYRSGSAIIYRVDSGWRADTDGTYDFSYFDESGTHIASPYTFHPGIVKGVFNVKNIVENDLPQFSRTWFRTPPGNYINDDGISVPIPAAGISKDILLQPIYFDADVQIDNVVQGAANGKVPSKQMLGYVQLGPRGEPISPVFFNQLLQTQAGSLGGPVDCIIDIGKSGQQMRLNRVDVAGAPDPASPDPVFTGTARGTVILPKDGSWSIVQHDLGSGAVSPVDNNAPVPLIRRGKLLANGTSNYPAEQLRLANPADLLRPPAPTTINYGLLQNTGTQKVLFQLPSYKDGVKQLQSLGNDFPLAKFADAFHLINSTGIFPNPLDIPDMDMSKFGINILDKGYQLLNKLSPGNILKQVLPSPWYFVNTKDVKLYITYNAGSDKNLNYDLNSLAESWVSSAKSITLNVDLGPFTKMVYIDGNFDSENGSDSAFNLPQLQFGPDLKPIVDILQVLESLSTGDYAAVAKKALEVAMSNGGDNFEYKFHADKEIATLHFPPAELDGPTTPLRLTAGLKVGAYFNEALSITSDPSNLIPSAGAYFEFDGGMQVMCVSLAAATVYAVGQVVVRLSADVKTGPALYMKFGFGVELMVGLPVVGDVSVTYMVGIEMNLTSTEIKITAFLLFKGEASLIGGLVDITITIEASGTIDRTADKTDMTAQVTFAIDISIFLVIDISFSKSWSESRQIA</sequence>
<name>A0A5B8V3N3_9SPHI</name>
<reference evidence="1 2" key="1">
    <citation type="journal article" date="2017" name="Curr. Microbiol.">
        <title>Mucilaginibacter ginsenosidivorans sp. nov., Isolated from Soil of Ginseng Field.</title>
        <authorList>
            <person name="Kim M.M."/>
            <person name="Siddiqi M.Z."/>
            <person name="Im W.T."/>
        </authorList>
    </citation>
    <scope>NUCLEOTIDE SEQUENCE [LARGE SCALE GENOMIC DNA]</scope>
    <source>
        <strain evidence="1 2">Gsoil 3017</strain>
    </source>
</reference>
<accession>A0A5B8V3N3</accession>
<protein>
    <submittedName>
        <fullName evidence="1">Uncharacterized protein</fullName>
    </submittedName>
</protein>
<dbReference type="OrthoDB" id="8444443at2"/>
<dbReference type="Proteomes" id="UP000321479">
    <property type="component" value="Chromosome"/>
</dbReference>